<keyword evidence="1 3" id="KW-0328">Glycosyltransferase</keyword>
<evidence type="ECO:0000313" key="6">
    <source>
        <dbReference type="EMBL" id="MBA2882096.1"/>
    </source>
</evidence>
<dbReference type="EMBL" id="JACDUS010000007">
    <property type="protein sequence ID" value="MBA2882096.1"/>
    <property type="molecule type" value="Genomic_DNA"/>
</dbReference>
<feature type="binding site" evidence="3">
    <location>
        <position position="101"/>
    </location>
    <ligand>
        <name>Mg(2+)</name>
        <dbReference type="ChEBI" id="CHEBI:18420"/>
        <label>1</label>
    </ligand>
</feature>
<dbReference type="PANTHER" id="PTHR43285">
    <property type="entry name" value="ANTHRANILATE PHOSPHORIBOSYLTRANSFERASE"/>
    <property type="match status" value="1"/>
</dbReference>
<dbReference type="Pfam" id="PF02885">
    <property type="entry name" value="Glycos_trans_3N"/>
    <property type="match status" value="1"/>
</dbReference>
<dbReference type="AlphaFoldDB" id="A0A7W0HLL1"/>
<sequence length="370" mass="39269">MTAAIHHEFGALISRLTRRENLSRKEAEQAFATVLNDSTTQMQQGAFLAALRTKGETEAEIAGAWDAIYQLDTVKIPLSPGLLPVENSGTGMDTFKTFNISTAAAVAAAARGICMARHGSRSITSSCGTVDMAEALGVDVECPAEMVARSIENAGIGLFNGMSATVHPGALGRILSMIHFGSTLNIAASLANPAMPATGLRGVYDREMILPVIRVMKAIGYQKAIVVHGAADGAAPEQTGMDEASVIGPTFCARLLESGEIETFTLYPQTYGLGKGDPGDLAPSGNMDTETRRFVRLMRNKENSLRKEAVMLNAALIFYAADMVSGIDDGLEIAANAMESGDALATLRAWVAAQNRDPETGLQTLEKWIE</sequence>
<keyword evidence="3" id="KW-0479">Metal-binding</keyword>
<comment type="caution">
    <text evidence="3">Lacks conserved residue(s) required for the propagation of feature annotation.</text>
</comment>
<dbReference type="Gene3D" id="3.40.1030.10">
    <property type="entry name" value="Nucleoside phosphorylase/phosphoribosyltransferase catalytic domain"/>
    <property type="match status" value="1"/>
</dbReference>
<feature type="binding site" evidence="3">
    <location>
        <position position="89"/>
    </location>
    <ligand>
        <name>5-phospho-alpha-D-ribose 1-diphosphate</name>
        <dbReference type="ChEBI" id="CHEBI:58017"/>
    </ligand>
</feature>
<dbReference type="InterPro" id="IPR035902">
    <property type="entry name" value="Nuc_phospho_transferase"/>
</dbReference>
<proteinExistence type="inferred from homology"/>
<comment type="pathway">
    <text evidence="3">Amino-acid biosynthesis; L-tryptophan biosynthesis; L-tryptophan from chorismate: step 2/5.</text>
</comment>
<feature type="binding site" evidence="3">
    <location>
        <position position="89"/>
    </location>
    <ligand>
        <name>anthranilate</name>
        <dbReference type="ChEBI" id="CHEBI:16567"/>
        <label>1</label>
    </ligand>
</feature>
<dbReference type="Proteomes" id="UP000525298">
    <property type="component" value="Unassembled WGS sequence"/>
</dbReference>
<comment type="function">
    <text evidence="3">Catalyzes the transfer of the phosphoribosyl group of 5-phosphorylribose-1-pyrophosphate (PRPP) to anthranilate to yield N-(5'-phosphoribosyl)-anthranilate (PRA).</text>
</comment>
<feature type="domain" description="Glycosyl transferase family 3" evidence="4">
    <location>
        <begin position="85"/>
        <end position="344"/>
    </location>
</feature>
<dbReference type="SUPFAM" id="SSF52418">
    <property type="entry name" value="Nucleoside phosphorylase/phosphoribosyltransferase catalytic domain"/>
    <property type="match status" value="1"/>
</dbReference>
<dbReference type="InterPro" id="IPR000312">
    <property type="entry name" value="Glycosyl_Trfase_fam3"/>
</dbReference>
<keyword evidence="3" id="KW-0822">Tryptophan biosynthesis</keyword>
<keyword evidence="7" id="KW-1185">Reference proteome</keyword>
<name>A0A7W0HLL1_9BACT</name>
<gene>
    <name evidence="3" type="primary">trpD</name>
    <name evidence="6" type="ORF">HNR65_002437</name>
</gene>
<feature type="binding site" evidence="3">
    <location>
        <position position="243"/>
    </location>
    <ligand>
        <name>Mg(2+)</name>
        <dbReference type="ChEBI" id="CHEBI:18420"/>
        <label>1</label>
    </ligand>
</feature>
<evidence type="ECO:0000256" key="1">
    <source>
        <dbReference type="ARBA" id="ARBA00022676"/>
    </source>
</evidence>
<dbReference type="GO" id="GO:0000162">
    <property type="term" value="P:L-tryptophan biosynthetic process"/>
    <property type="evidence" value="ECO:0007669"/>
    <property type="project" value="UniProtKB-UniRule"/>
</dbReference>
<keyword evidence="2 3" id="KW-0808">Transferase</keyword>
<comment type="cofactor">
    <cofactor evidence="3">
        <name>Mg(2+)</name>
        <dbReference type="ChEBI" id="CHEBI:18420"/>
    </cofactor>
    <text evidence="3">Binds 2 magnesium ions per monomer.</text>
</comment>
<evidence type="ECO:0000256" key="2">
    <source>
        <dbReference type="ARBA" id="ARBA00022679"/>
    </source>
</evidence>
<protein>
    <recommendedName>
        <fullName evidence="3">Anthranilate phosphoribosyltransferase</fullName>
        <ecNumber evidence="3">2.4.2.18</ecNumber>
    </recommendedName>
</protein>
<dbReference type="SUPFAM" id="SSF47648">
    <property type="entry name" value="Nucleoside phosphorylase/phosphoribosyltransferase N-terminal domain"/>
    <property type="match status" value="1"/>
</dbReference>
<keyword evidence="3" id="KW-0028">Amino-acid biosynthesis</keyword>
<dbReference type="InterPro" id="IPR017459">
    <property type="entry name" value="Glycosyl_Trfase_fam3_N_dom"/>
</dbReference>
<dbReference type="RefSeq" id="WP_181551751.1">
    <property type="nucleotide sequence ID" value="NZ_JACDUS010000007.1"/>
</dbReference>
<reference evidence="6 7" key="1">
    <citation type="submission" date="2020-07" db="EMBL/GenBank/DDBJ databases">
        <title>Genomic Encyclopedia of Type Strains, Phase IV (KMG-IV): sequencing the most valuable type-strain genomes for metagenomic binning, comparative biology and taxonomic classification.</title>
        <authorList>
            <person name="Goeker M."/>
        </authorList>
    </citation>
    <scope>NUCLEOTIDE SEQUENCE [LARGE SCALE GENOMIC DNA]</scope>
    <source>
        <strain evidence="6 7">DSM 17721</strain>
    </source>
</reference>
<dbReference type="PANTHER" id="PTHR43285:SF2">
    <property type="entry name" value="ANTHRANILATE PHOSPHORIBOSYLTRANSFERASE"/>
    <property type="match status" value="1"/>
</dbReference>
<dbReference type="HAMAP" id="MF_00211">
    <property type="entry name" value="TrpD"/>
    <property type="match status" value="1"/>
</dbReference>
<dbReference type="InterPro" id="IPR036320">
    <property type="entry name" value="Glycosyl_Trfase_fam3_N_dom_sf"/>
</dbReference>
<evidence type="ECO:0000256" key="3">
    <source>
        <dbReference type="HAMAP-Rule" id="MF_00211"/>
    </source>
</evidence>
<dbReference type="Gene3D" id="1.20.970.10">
    <property type="entry name" value="Transferase, Pyrimidine Nucleoside Phosphorylase, Chain C"/>
    <property type="match status" value="1"/>
</dbReference>
<evidence type="ECO:0000259" key="4">
    <source>
        <dbReference type="Pfam" id="PF00591"/>
    </source>
</evidence>
<dbReference type="NCBIfam" id="TIGR01245">
    <property type="entry name" value="trpD"/>
    <property type="match status" value="1"/>
</dbReference>
<dbReference type="EC" id="2.4.2.18" evidence="3"/>
<comment type="subunit">
    <text evidence="3">Homodimer.</text>
</comment>
<feature type="binding site" evidence="3">
    <location>
        <position position="242"/>
    </location>
    <ligand>
        <name>Mg(2+)</name>
        <dbReference type="ChEBI" id="CHEBI:18420"/>
        <label>2</label>
    </ligand>
</feature>
<organism evidence="6 7">
    <name type="scientific">Desulfosalsimonas propionicica</name>
    <dbReference type="NCBI Taxonomy" id="332175"/>
    <lineage>
        <taxon>Bacteria</taxon>
        <taxon>Pseudomonadati</taxon>
        <taxon>Thermodesulfobacteriota</taxon>
        <taxon>Desulfobacteria</taxon>
        <taxon>Desulfobacterales</taxon>
        <taxon>Desulfosalsimonadaceae</taxon>
        <taxon>Desulfosalsimonas</taxon>
    </lineage>
</organism>
<keyword evidence="3" id="KW-0460">Magnesium</keyword>
<feature type="binding site" evidence="3">
    <location>
        <position position="243"/>
    </location>
    <ligand>
        <name>Mg(2+)</name>
        <dbReference type="ChEBI" id="CHEBI:18420"/>
        <label>2</label>
    </ligand>
</feature>
<dbReference type="GO" id="GO:0000287">
    <property type="term" value="F:magnesium ion binding"/>
    <property type="evidence" value="ECO:0007669"/>
    <property type="project" value="UniProtKB-UniRule"/>
</dbReference>
<feature type="binding site" evidence="3">
    <location>
        <begin position="99"/>
        <end position="102"/>
    </location>
    <ligand>
        <name>5-phospho-alpha-D-ribose 1-diphosphate</name>
        <dbReference type="ChEBI" id="CHEBI:58017"/>
    </ligand>
</feature>
<feature type="binding site" evidence="3">
    <location>
        <position position="97"/>
    </location>
    <ligand>
        <name>5-phospho-alpha-D-ribose 1-diphosphate</name>
        <dbReference type="ChEBI" id="CHEBI:58017"/>
    </ligand>
</feature>
<comment type="caution">
    <text evidence="6">The sequence shown here is derived from an EMBL/GenBank/DDBJ whole genome shotgun (WGS) entry which is preliminary data.</text>
</comment>
<accession>A0A7W0HLL1</accession>
<keyword evidence="3" id="KW-0057">Aromatic amino acid biosynthesis</keyword>
<dbReference type="InterPro" id="IPR005940">
    <property type="entry name" value="Anthranilate_Pribosyl_Tfrase"/>
</dbReference>
<comment type="similarity">
    <text evidence="3">Belongs to the anthranilate phosphoribosyltransferase family.</text>
</comment>
<feature type="binding site" evidence="3">
    <location>
        <position position="129"/>
    </location>
    <ligand>
        <name>5-phospho-alpha-D-ribose 1-diphosphate</name>
        <dbReference type="ChEBI" id="CHEBI:58017"/>
    </ligand>
</feature>
<comment type="catalytic activity">
    <reaction evidence="3">
        <text>N-(5-phospho-beta-D-ribosyl)anthranilate + diphosphate = 5-phospho-alpha-D-ribose 1-diphosphate + anthranilate</text>
        <dbReference type="Rhea" id="RHEA:11768"/>
        <dbReference type="ChEBI" id="CHEBI:16567"/>
        <dbReference type="ChEBI" id="CHEBI:18277"/>
        <dbReference type="ChEBI" id="CHEBI:33019"/>
        <dbReference type="ChEBI" id="CHEBI:58017"/>
        <dbReference type="EC" id="2.4.2.18"/>
    </reaction>
</comment>
<dbReference type="GO" id="GO:0005829">
    <property type="term" value="C:cytosol"/>
    <property type="evidence" value="ECO:0007669"/>
    <property type="project" value="TreeGrafter"/>
</dbReference>
<evidence type="ECO:0000313" key="7">
    <source>
        <dbReference type="Proteomes" id="UP000525298"/>
    </source>
</evidence>
<feature type="domain" description="Glycosyl transferase family 3 N-terminal" evidence="5">
    <location>
        <begin position="12"/>
        <end position="69"/>
    </location>
</feature>
<evidence type="ECO:0000259" key="5">
    <source>
        <dbReference type="Pfam" id="PF02885"/>
    </source>
</evidence>
<dbReference type="Pfam" id="PF00591">
    <property type="entry name" value="Glycos_transf_3"/>
    <property type="match status" value="1"/>
</dbReference>
<dbReference type="GO" id="GO:0004048">
    <property type="term" value="F:anthranilate phosphoribosyltransferase activity"/>
    <property type="evidence" value="ECO:0007669"/>
    <property type="project" value="UniProtKB-UniRule"/>
</dbReference>